<accession>A0AAT9G6X7</accession>
<organism evidence="2">
    <name type="scientific">Candidatus Tisiphia endosymbiont of Sergentomyia squamirostris</name>
    <dbReference type="NCBI Taxonomy" id="3113639"/>
    <lineage>
        <taxon>Bacteria</taxon>
        <taxon>Pseudomonadati</taxon>
        <taxon>Pseudomonadota</taxon>
        <taxon>Alphaproteobacteria</taxon>
        <taxon>Rickettsiales</taxon>
        <taxon>Rickettsiaceae</taxon>
        <taxon>Rickettsieae</taxon>
        <taxon>Candidatus Tisiphia</taxon>
    </lineage>
</organism>
<sequence>MHKLLKNLALVVIFSGIVSSVTAYVVTNNFPRYVRVENVNDLSVHNSTVSIWRKMPQNEKKTKITTETKKN</sequence>
<dbReference type="EMBL" id="AP029170">
    <property type="protein sequence ID" value="BFD45533.1"/>
    <property type="molecule type" value="Genomic_DNA"/>
</dbReference>
<evidence type="ECO:0000313" key="2">
    <source>
        <dbReference type="EMBL" id="BFD45533.1"/>
    </source>
</evidence>
<protein>
    <submittedName>
        <fullName evidence="2">Uncharacterized protein</fullName>
    </submittedName>
</protein>
<proteinExistence type="predicted"/>
<feature type="chain" id="PRO_5043366895" evidence="1">
    <location>
        <begin position="24"/>
        <end position="71"/>
    </location>
</feature>
<name>A0AAT9G6X7_9RICK</name>
<reference evidence="2" key="1">
    <citation type="submission" date="2024-01" db="EMBL/GenBank/DDBJ databases">
        <title>Sequencing the genomes of a sandfly, Sergentomyia squamirostris, and its two endosymbionts.</title>
        <authorList>
            <person name="Itokawa K."/>
            <person name="Sanjoba C."/>
        </authorList>
    </citation>
    <scope>NUCLEOTIDE SEQUENCE</scope>
    <source>
        <strain evidence="2">RiSSQ</strain>
    </source>
</reference>
<feature type="signal peptide" evidence="1">
    <location>
        <begin position="1"/>
        <end position="23"/>
    </location>
</feature>
<dbReference type="AlphaFoldDB" id="A0AAT9G6X7"/>
<evidence type="ECO:0000256" key="1">
    <source>
        <dbReference type="SAM" id="SignalP"/>
    </source>
</evidence>
<gene>
    <name evidence="2" type="ORF">DMENIID0002_01790</name>
</gene>
<keyword evidence="1" id="KW-0732">Signal</keyword>